<protein>
    <recommendedName>
        <fullName evidence="3">YARHG domain-containing protein</fullName>
    </recommendedName>
</protein>
<keyword evidence="2" id="KW-1185">Reference proteome</keyword>
<dbReference type="Proteomes" id="UP001300692">
    <property type="component" value="Unassembled WGS sequence"/>
</dbReference>
<dbReference type="RefSeq" id="WP_264138986.1">
    <property type="nucleotide sequence ID" value="NZ_JAOYOD010000001.1"/>
</dbReference>
<gene>
    <name evidence="1" type="ORF">N7U62_15850</name>
</gene>
<reference evidence="1 2" key="1">
    <citation type="submission" date="2022-10" db="EMBL/GenBank/DDBJ databases">
        <title>Comparative genomics and taxonomic characterization of three novel marine species of genus Reichenbachiella exhibiting antioxidant and polysaccharide degradation activities.</title>
        <authorList>
            <person name="Muhammad N."/>
            <person name="Lee Y.-J."/>
            <person name="Ko J."/>
            <person name="Kim S.-G."/>
        </authorList>
    </citation>
    <scope>NUCLEOTIDE SEQUENCE [LARGE SCALE GENOMIC DNA]</scope>
    <source>
        <strain evidence="1 2">ABR2-5</strain>
    </source>
</reference>
<evidence type="ECO:0000313" key="1">
    <source>
        <dbReference type="EMBL" id="MCV9388155.1"/>
    </source>
</evidence>
<evidence type="ECO:0000313" key="2">
    <source>
        <dbReference type="Proteomes" id="UP001300692"/>
    </source>
</evidence>
<organism evidence="1 2">
    <name type="scientific">Reichenbachiella ulvae</name>
    <dbReference type="NCBI Taxonomy" id="2980104"/>
    <lineage>
        <taxon>Bacteria</taxon>
        <taxon>Pseudomonadati</taxon>
        <taxon>Bacteroidota</taxon>
        <taxon>Cytophagia</taxon>
        <taxon>Cytophagales</taxon>
        <taxon>Reichenbachiellaceae</taxon>
        <taxon>Reichenbachiella</taxon>
    </lineage>
</organism>
<sequence length="141" mass="16855">MIRSIYIVSVFFSFALCVLFSSELHAQEEIKKELPTRKVDRKVKEDVRRNQPDIRDYNHIYIKDGKSMLYGNRCALEATHQMGFEYVLEHRPEQSFKSKWYRFKNNFWVKSKLCVTRGPWWKLTVNKRLKECAKLSGDSRG</sequence>
<accession>A0ABT3CXE6</accession>
<comment type="caution">
    <text evidence="1">The sequence shown here is derived from an EMBL/GenBank/DDBJ whole genome shotgun (WGS) entry which is preliminary data.</text>
</comment>
<name>A0ABT3CXE6_9BACT</name>
<proteinExistence type="predicted"/>
<dbReference type="EMBL" id="JAOYOD010000001">
    <property type="protein sequence ID" value="MCV9388155.1"/>
    <property type="molecule type" value="Genomic_DNA"/>
</dbReference>
<evidence type="ECO:0008006" key="3">
    <source>
        <dbReference type="Google" id="ProtNLM"/>
    </source>
</evidence>